<evidence type="ECO:0000256" key="7">
    <source>
        <dbReference type="SAM" id="MobiDB-lite"/>
    </source>
</evidence>
<sequence length="269" mass="29927">MIGFAAGMEMADMAWEVKCREEDMKQRALENERHAIDDARRAVDEKAQQLKVLANQSALVAGFSMVVLVESNIPPDINGALLTLFGGVTACVIALMLVSTLNATYMLVAILRYDCVNREVPFDEFWRKRCEPDWKMALRTFSYGIPLFMVVVALVAWVSFWDHESLYYSASVVTAISVMVLILWFGSTERKWGEFLRMSDARILTRGMSFGHEGDPTKQSQHDGNGGTAMRVGGRSNSDGDSNDESCESFNISALAVGELTSSDKILKR</sequence>
<dbReference type="PANTHER" id="PTHR31501:SF7">
    <property type="entry name" value="CALCIUM RELEASE-ACTIVATED CALCIUM CHANNEL PROTEIN 1"/>
    <property type="match status" value="1"/>
</dbReference>
<dbReference type="Pfam" id="PF07856">
    <property type="entry name" value="Orai-1"/>
    <property type="match status" value="1"/>
</dbReference>
<reference evidence="9 10" key="1">
    <citation type="journal article" date="2004" name="Science">
        <title>The genome of the diatom Thalassiosira pseudonana: ecology, evolution, and metabolism.</title>
        <authorList>
            <person name="Armbrust E.V."/>
            <person name="Berges J.A."/>
            <person name="Bowler C."/>
            <person name="Green B.R."/>
            <person name="Martinez D."/>
            <person name="Putnam N.H."/>
            <person name="Zhou S."/>
            <person name="Allen A.E."/>
            <person name="Apt K.E."/>
            <person name="Bechner M."/>
            <person name="Brzezinski M.A."/>
            <person name="Chaal B.K."/>
            <person name="Chiovitti A."/>
            <person name="Davis A.K."/>
            <person name="Demarest M.S."/>
            <person name="Detter J.C."/>
            <person name="Glavina T."/>
            <person name="Goodstein D."/>
            <person name="Hadi M.Z."/>
            <person name="Hellsten U."/>
            <person name="Hildebrand M."/>
            <person name="Jenkins B.D."/>
            <person name="Jurka J."/>
            <person name="Kapitonov V.V."/>
            <person name="Kroger N."/>
            <person name="Lau W.W."/>
            <person name="Lane T.W."/>
            <person name="Larimer F.W."/>
            <person name="Lippmeier J.C."/>
            <person name="Lucas S."/>
            <person name="Medina M."/>
            <person name="Montsant A."/>
            <person name="Obornik M."/>
            <person name="Parker M.S."/>
            <person name="Palenik B."/>
            <person name="Pazour G.J."/>
            <person name="Richardson P.M."/>
            <person name="Rynearson T.A."/>
            <person name="Saito M.A."/>
            <person name="Schwartz D.C."/>
            <person name="Thamatrakoln K."/>
            <person name="Valentin K."/>
            <person name="Vardi A."/>
            <person name="Wilkerson F.P."/>
            <person name="Rokhsar D.S."/>
        </authorList>
    </citation>
    <scope>NUCLEOTIDE SEQUENCE [LARGE SCALE GENOMIC DNA]</scope>
    <source>
        <strain evidence="9 10">CCMP1335</strain>
    </source>
</reference>
<dbReference type="GO" id="GO:0016020">
    <property type="term" value="C:membrane"/>
    <property type="evidence" value="ECO:0007669"/>
    <property type="project" value="UniProtKB-SubCell"/>
</dbReference>
<evidence type="ECO:0000256" key="4">
    <source>
        <dbReference type="ARBA" id="ARBA00022989"/>
    </source>
</evidence>
<reference evidence="9 10" key="2">
    <citation type="journal article" date="2008" name="Nature">
        <title>The Phaeodactylum genome reveals the evolutionary history of diatom genomes.</title>
        <authorList>
            <person name="Bowler C."/>
            <person name="Allen A.E."/>
            <person name="Badger J.H."/>
            <person name="Grimwood J."/>
            <person name="Jabbari K."/>
            <person name="Kuo A."/>
            <person name="Maheswari U."/>
            <person name="Martens C."/>
            <person name="Maumus F."/>
            <person name="Otillar R.P."/>
            <person name="Rayko E."/>
            <person name="Salamov A."/>
            <person name="Vandepoele K."/>
            <person name="Beszteri B."/>
            <person name="Gruber A."/>
            <person name="Heijde M."/>
            <person name="Katinka M."/>
            <person name="Mock T."/>
            <person name="Valentin K."/>
            <person name="Verret F."/>
            <person name="Berges J.A."/>
            <person name="Brownlee C."/>
            <person name="Cadoret J.P."/>
            <person name="Chiovitti A."/>
            <person name="Choi C.J."/>
            <person name="Coesel S."/>
            <person name="De Martino A."/>
            <person name="Detter J.C."/>
            <person name="Durkin C."/>
            <person name="Falciatore A."/>
            <person name="Fournet J."/>
            <person name="Haruta M."/>
            <person name="Huysman M.J."/>
            <person name="Jenkins B.D."/>
            <person name="Jiroutova K."/>
            <person name="Jorgensen R.E."/>
            <person name="Joubert Y."/>
            <person name="Kaplan A."/>
            <person name="Kroger N."/>
            <person name="Kroth P.G."/>
            <person name="La Roche J."/>
            <person name="Lindquist E."/>
            <person name="Lommer M."/>
            <person name="Martin-Jezequel V."/>
            <person name="Lopez P.J."/>
            <person name="Lucas S."/>
            <person name="Mangogna M."/>
            <person name="McGinnis K."/>
            <person name="Medlin L.K."/>
            <person name="Montsant A."/>
            <person name="Oudot-Le Secq M.P."/>
            <person name="Napoli C."/>
            <person name="Obornik M."/>
            <person name="Parker M.S."/>
            <person name="Petit J.L."/>
            <person name="Porcel B.M."/>
            <person name="Poulsen N."/>
            <person name="Robison M."/>
            <person name="Rychlewski L."/>
            <person name="Rynearson T.A."/>
            <person name="Schmutz J."/>
            <person name="Shapiro H."/>
            <person name="Siaut M."/>
            <person name="Stanley M."/>
            <person name="Sussman M.R."/>
            <person name="Taylor A.R."/>
            <person name="Vardi A."/>
            <person name="von Dassow P."/>
            <person name="Vyverman W."/>
            <person name="Willis A."/>
            <person name="Wyrwicz L.S."/>
            <person name="Rokhsar D.S."/>
            <person name="Weissenbach J."/>
            <person name="Armbrust E.V."/>
            <person name="Green B.R."/>
            <person name="Van de Peer Y."/>
            <person name="Grigoriev I.V."/>
        </authorList>
    </citation>
    <scope>NUCLEOTIDE SEQUENCE [LARGE SCALE GENOMIC DNA]</scope>
    <source>
        <strain evidence="9 10">CCMP1335</strain>
    </source>
</reference>
<keyword evidence="10" id="KW-1185">Reference proteome</keyword>
<keyword evidence="4 8" id="KW-1133">Transmembrane helix</keyword>
<keyword evidence="5 8" id="KW-0472">Membrane</keyword>
<organism evidence="9 10">
    <name type="scientific">Thalassiosira pseudonana</name>
    <name type="common">Marine diatom</name>
    <name type="synonym">Cyclotella nana</name>
    <dbReference type="NCBI Taxonomy" id="35128"/>
    <lineage>
        <taxon>Eukaryota</taxon>
        <taxon>Sar</taxon>
        <taxon>Stramenopiles</taxon>
        <taxon>Ochrophyta</taxon>
        <taxon>Bacillariophyta</taxon>
        <taxon>Coscinodiscophyceae</taxon>
        <taxon>Thalassiosirophycidae</taxon>
        <taxon>Thalassiosirales</taxon>
        <taxon>Thalassiosiraceae</taxon>
        <taxon>Thalassiosira</taxon>
    </lineage>
</organism>
<proteinExistence type="inferred from homology"/>
<evidence type="ECO:0000256" key="5">
    <source>
        <dbReference type="ARBA" id="ARBA00023136"/>
    </source>
</evidence>
<dbReference type="eggNOG" id="ENOG502S00K">
    <property type="taxonomic scope" value="Eukaryota"/>
</dbReference>
<evidence type="ECO:0000313" key="9">
    <source>
        <dbReference type="EMBL" id="EED95370.1"/>
    </source>
</evidence>
<dbReference type="PANTHER" id="PTHR31501">
    <property type="entry name" value="CALCIUM RELEASE-ACTIVATED CALCIUM CHANNEL PROTEIN 1"/>
    <property type="match status" value="1"/>
</dbReference>
<gene>
    <name evidence="9" type="ORF">THAPSDRAFT_2649</name>
</gene>
<accession>B8BUZ2</accession>
<dbReference type="RefSeq" id="XP_002287927.1">
    <property type="nucleotide sequence ID" value="XM_002287891.1"/>
</dbReference>
<dbReference type="InterPro" id="IPR012446">
    <property type="entry name" value="CRAC_channel"/>
</dbReference>
<feature type="transmembrane region" description="Helical" evidence="8">
    <location>
        <begin position="81"/>
        <end position="108"/>
    </location>
</feature>
<protein>
    <submittedName>
        <fullName evidence="9">Uncharacterized protein</fullName>
    </submittedName>
</protein>
<evidence type="ECO:0000256" key="2">
    <source>
        <dbReference type="ARBA" id="ARBA00008062"/>
    </source>
</evidence>
<feature type="transmembrane region" description="Helical" evidence="8">
    <location>
        <begin position="50"/>
        <end position="69"/>
    </location>
</feature>
<name>B8BUZ2_THAPS</name>
<dbReference type="PaxDb" id="35128-Thaps2649"/>
<dbReference type="OMA" id="MAYREQE"/>
<dbReference type="GeneID" id="7446662"/>
<evidence type="ECO:0000256" key="6">
    <source>
        <dbReference type="SAM" id="Coils"/>
    </source>
</evidence>
<dbReference type="AlphaFoldDB" id="B8BUZ2"/>
<evidence type="ECO:0000256" key="8">
    <source>
        <dbReference type="SAM" id="Phobius"/>
    </source>
</evidence>
<comment type="subcellular location">
    <subcellularLocation>
        <location evidence="1">Membrane</location>
        <topology evidence="1">Multi-pass membrane protein</topology>
    </subcellularLocation>
</comment>
<evidence type="ECO:0000313" key="10">
    <source>
        <dbReference type="Proteomes" id="UP000001449"/>
    </source>
</evidence>
<evidence type="ECO:0000256" key="3">
    <source>
        <dbReference type="ARBA" id="ARBA00022692"/>
    </source>
</evidence>
<feature type="region of interest" description="Disordered" evidence="7">
    <location>
        <begin position="211"/>
        <end position="246"/>
    </location>
</feature>
<feature type="transmembrane region" description="Helical" evidence="8">
    <location>
        <begin position="166"/>
        <end position="187"/>
    </location>
</feature>
<dbReference type="Gene3D" id="1.20.140.140">
    <property type="entry name" value="Calcium release-activated calcium channel protein Orai"/>
    <property type="match status" value="1"/>
</dbReference>
<dbReference type="HOGENOM" id="CLU_1036195_0_0_1"/>
<feature type="coiled-coil region" evidence="6">
    <location>
        <begin position="29"/>
        <end position="56"/>
    </location>
</feature>
<comment type="similarity">
    <text evidence="2">Belongs to the Orai family.</text>
</comment>
<dbReference type="Proteomes" id="UP000001449">
    <property type="component" value="Chromosome 2"/>
</dbReference>
<keyword evidence="3 8" id="KW-0812">Transmembrane</keyword>
<keyword evidence="6" id="KW-0175">Coiled coil</keyword>
<dbReference type="EMBL" id="CM000639">
    <property type="protein sequence ID" value="EED95370.1"/>
    <property type="molecule type" value="Genomic_DNA"/>
</dbReference>
<dbReference type="KEGG" id="tps:THAPSDRAFT_2649"/>
<dbReference type="InterPro" id="IPR038350">
    <property type="entry name" value="Orai_sf"/>
</dbReference>
<evidence type="ECO:0000256" key="1">
    <source>
        <dbReference type="ARBA" id="ARBA00004141"/>
    </source>
</evidence>
<dbReference type="InParanoid" id="B8BUZ2"/>
<feature type="transmembrane region" description="Helical" evidence="8">
    <location>
        <begin position="136"/>
        <end position="160"/>
    </location>
</feature>